<feature type="transmembrane region" description="Helical" evidence="1">
    <location>
        <begin position="49"/>
        <end position="71"/>
    </location>
</feature>
<feature type="transmembrane region" description="Helical" evidence="1">
    <location>
        <begin position="174"/>
        <end position="197"/>
    </location>
</feature>
<dbReference type="OrthoDB" id="3351617at2759"/>
<dbReference type="AlphaFoldDB" id="A0A165RHM0"/>
<reference evidence="2 3" key="1">
    <citation type="journal article" date="2016" name="Mol. Biol. Evol.">
        <title>Comparative Genomics of Early-Diverging Mushroom-Forming Fungi Provides Insights into the Origins of Lignocellulose Decay Capabilities.</title>
        <authorList>
            <person name="Nagy L.G."/>
            <person name="Riley R."/>
            <person name="Tritt A."/>
            <person name="Adam C."/>
            <person name="Daum C."/>
            <person name="Floudas D."/>
            <person name="Sun H."/>
            <person name="Yadav J.S."/>
            <person name="Pangilinan J."/>
            <person name="Larsson K.H."/>
            <person name="Matsuura K."/>
            <person name="Barry K."/>
            <person name="Labutti K."/>
            <person name="Kuo R."/>
            <person name="Ohm R.A."/>
            <person name="Bhattacharya S.S."/>
            <person name="Shirouzu T."/>
            <person name="Yoshinaga Y."/>
            <person name="Martin F.M."/>
            <person name="Grigoriev I.V."/>
            <person name="Hibbett D.S."/>
        </authorList>
    </citation>
    <scope>NUCLEOTIDE SEQUENCE [LARGE SCALE GENOMIC DNA]</scope>
    <source>
        <strain evidence="2 3">HHB14362 ss-1</strain>
    </source>
</reference>
<evidence type="ECO:0000256" key="1">
    <source>
        <dbReference type="SAM" id="Phobius"/>
    </source>
</evidence>
<keyword evidence="1" id="KW-0472">Membrane</keyword>
<feature type="transmembrane region" description="Helical" evidence="1">
    <location>
        <begin position="218"/>
        <end position="240"/>
    </location>
</feature>
<feature type="transmembrane region" description="Helical" evidence="1">
    <location>
        <begin position="246"/>
        <end position="267"/>
    </location>
</feature>
<feature type="transmembrane region" description="Helical" evidence="1">
    <location>
        <begin position="20"/>
        <end position="37"/>
    </location>
</feature>
<dbReference type="Proteomes" id="UP000076761">
    <property type="component" value="Unassembled WGS sequence"/>
</dbReference>
<accession>A0A165RHM0</accession>
<name>A0A165RHM0_9AGAM</name>
<sequence length="332" mass="36665">MSDRALERSLYVGICLNGVLYGFQLIISFLSTQYLVHSRNQLARDRERLMGNSFYIVYTVILLFCVTWGWAMNALMGQLMWIEHRDFPGGPVAYMYANSAAWFDVIGSAMPLIANIMSDGLLIYRCYILWYGHPWLIVFPSLVYLASAAMGIIATVESALPGSNFFQEHTTNFAIPWVSLSCALNAIVTILIASRILSARREIRAILPSQAADQYTGIVALLVESAFPFTAFGIFFAVTLGQNSPLSLVGMQMWGAFIGISPQLIILRVAMGRAWTRDTTAKIISHEISFATRGPVDTADTGMVENNSCTDVESVGQKIQSDKSQDTLAQPV</sequence>
<feature type="transmembrane region" description="Helical" evidence="1">
    <location>
        <begin position="91"/>
        <end position="114"/>
    </location>
</feature>
<keyword evidence="3" id="KW-1185">Reference proteome</keyword>
<keyword evidence="1" id="KW-0812">Transmembrane</keyword>
<keyword evidence="1" id="KW-1133">Transmembrane helix</keyword>
<proteinExistence type="predicted"/>
<gene>
    <name evidence="2" type="ORF">NEOLEDRAFT_517483</name>
</gene>
<evidence type="ECO:0000313" key="3">
    <source>
        <dbReference type="Proteomes" id="UP000076761"/>
    </source>
</evidence>
<organism evidence="2 3">
    <name type="scientific">Neolentinus lepideus HHB14362 ss-1</name>
    <dbReference type="NCBI Taxonomy" id="1314782"/>
    <lineage>
        <taxon>Eukaryota</taxon>
        <taxon>Fungi</taxon>
        <taxon>Dikarya</taxon>
        <taxon>Basidiomycota</taxon>
        <taxon>Agaricomycotina</taxon>
        <taxon>Agaricomycetes</taxon>
        <taxon>Gloeophyllales</taxon>
        <taxon>Gloeophyllaceae</taxon>
        <taxon>Neolentinus</taxon>
    </lineage>
</organism>
<dbReference type="InParanoid" id="A0A165RHM0"/>
<feature type="transmembrane region" description="Helical" evidence="1">
    <location>
        <begin position="135"/>
        <end position="154"/>
    </location>
</feature>
<evidence type="ECO:0000313" key="2">
    <source>
        <dbReference type="EMBL" id="KZT23819.1"/>
    </source>
</evidence>
<dbReference type="EMBL" id="KV425582">
    <property type="protein sequence ID" value="KZT23819.1"/>
    <property type="molecule type" value="Genomic_DNA"/>
</dbReference>
<protein>
    <submittedName>
        <fullName evidence="2">Uncharacterized protein</fullName>
    </submittedName>
</protein>